<dbReference type="GeneID" id="105262888"/>
<evidence type="ECO:0000313" key="1">
    <source>
        <dbReference type="Proteomes" id="UP000694866"/>
    </source>
</evidence>
<dbReference type="PANTHER" id="PTHR37962:SF2">
    <property type="entry name" value="MALE STERILE (3) 76CA"/>
    <property type="match status" value="1"/>
</dbReference>
<gene>
    <name evidence="2" type="primary">LOC105262888</name>
</gene>
<keyword evidence="1" id="KW-1185">Reference proteome</keyword>
<dbReference type="OrthoDB" id="5797993at2759"/>
<accession>A0A9R1TUC8</accession>
<organism evidence="1 2">
    <name type="scientific">Fopius arisanus</name>
    <dbReference type="NCBI Taxonomy" id="64838"/>
    <lineage>
        <taxon>Eukaryota</taxon>
        <taxon>Metazoa</taxon>
        <taxon>Ecdysozoa</taxon>
        <taxon>Arthropoda</taxon>
        <taxon>Hexapoda</taxon>
        <taxon>Insecta</taxon>
        <taxon>Pterygota</taxon>
        <taxon>Neoptera</taxon>
        <taxon>Endopterygota</taxon>
        <taxon>Hymenoptera</taxon>
        <taxon>Apocrita</taxon>
        <taxon>Ichneumonoidea</taxon>
        <taxon>Braconidae</taxon>
        <taxon>Opiinae</taxon>
        <taxon>Fopius</taxon>
    </lineage>
</organism>
<dbReference type="KEGG" id="fas:105262888"/>
<sequence>MSLPPFFTRHFPSYVRDHTVRDVQVYWYHPQFTQSRYPPGQQVSQACTLICLLVAQRICESHLQIMNVETSPELAVIIAESIVEGNRNHAWILQRGLVSHPYLSTDEALRFGGKRLKTIVEWKFQVFTENIEINLCQNIRRFLRDWYQKPRGDTLIMLLITCGRTVLFLFQSRMNKITLFDSHGHSTAKNPHRGLVVAQAKYENLYALCTWYVQEVLYNCFNVYADQYELAFLYYANPGCCGSGEHFCDCGCNKC</sequence>
<dbReference type="PANTHER" id="PTHR37962">
    <property type="entry name" value="MALE STERILE (3) 76CA"/>
    <property type="match status" value="1"/>
</dbReference>
<protein>
    <submittedName>
        <fullName evidence="2">Uncharacterized protein</fullName>
    </submittedName>
</protein>
<reference evidence="2" key="1">
    <citation type="submission" date="2025-08" db="UniProtKB">
        <authorList>
            <consortium name="RefSeq"/>
        </authorList>
    </citation>
    <scope>IDENTIFICATION</scope>
    <source>
        <strain evidence="2">USDA-PBARC FA_bdor</strain>
        <tissue evidence="2">Whole organism</tissue>
    </source>
</reference>
<proteinExistence type="predicted"/>
<dbReference type="RefSeq" id="XP_011297053.1">
    <property type="nucleotide sequence ID" value="XM_011298751.1"/>
</dbReference>
<name>A0A9R1TUC8_9HYME</name>
<dbReference type="AlphaFoldDB" id="A0A9R1TUC8"/>
<evidence type="ECO:0000313" key="2">
    <source>
        <dbReference type="RefSeq" id="XP_011297053.1"/>
    </source>
</evidence>
<dbReference type="Proteomes" id="UP000694866">
    <property type="component" value="Unplaced"/>
</dbReference>